<feature type="non-terminal residue" evidence="1">
    <location>
        <position position="312"/>
    </location>
</feature>
<dbReference type="Proteomes" id="UP000789920">
    <property type="component" value="Unassembled WGS sequence"/>
</dbReference>
<gene>
    <name evidence="1" type="ORF">RPERSI_LOCUS14343</name>
</gene>
<protein>
    <submittedName>
        <fullName evidence="1">12785_t:CDS:1</fullName>
    </submittedName>
</protein>
<comment type="caution">
    <text evidence="1">The sequence shown here is derived from an EMBL/GenBank/DDBJ whole genome shotgun (WGS) entry which is preliminary data.</text>
</comment>
<evidence type="ECO:0000313" key="2">
    <source>
        <dbReference type="Proteomes" id="UP000789920"/>
    </source>
</evidence>
<accession>A0ACA9QIB5</accession>
<proteinExistence type="predicted"/>
<organism evidence="1 2">
    <name type="scientific">Racocetra persica</name>
    <dbReference type="NCBI Taxonomy" id="160502"/>
    <lineage>
        <taxon>Eukaryota</taxon>
        <taxon>Fungi</taxon>
        <taxon>Fungi incertae sedis</taxon>
        <taxon>Mucoromycota</taxon>
        <taxon>Glomeromycotina</taxon>
        <taxon>Glomeromycetes</taxon>
        <taxon>Diversisporales</taxon>
        <taxon>Gigasporaceae</taxon>
        <taxon>Racocetra</taxon>
    </lineage>
</organism>
<evidence type="ECO:0000313" key="1">
    <source>
        <dbReference type="EMBL" id="CAG8752518.1"/>
    </source>
</evidence>
<name>A0ACA9QIB5_9GLOM</name>
<dbReference type="EMBL" id="CAJVQC010032934">
    <property type="protein sequence ID" value="CAG8752518.1"/>
    <property type="molecule type" value="Genomic_DNA"/>
</dbReference>
<keyword evidence="2" id="KW-1185">Reference proteome</keyword>
<feature type="non-terminal residue" evidence="1">
    <location>
        <position position="1"/>
    </location>
</feature>
<reference evidence="1" key="1">
    <citation type="submission" date="2021-06" db="EMBL/GenBank/DDBJ databases">
        <authorList>
            <person name="Kallberg Y."/>
            <person name="Tangrot J."/>
            <person name="Rosling A."/>
        </authorList>
    </citation>
    <scope>NUCLEOTIDE SEQUENCE</scope>
    <source>
        <strain evidence="1">MA461A</strain>
    </source>
</reference>
<sequence>TRTLEHNMSSNSDQYGFIGLGAMGLPMAINLQNYISSNNLPPLIVYNRTFSKTQSVKEIGAIAATSLKQVIEYANIIFTSLANDDAVNQTYNKILKELDLIDDYNKRKIIFIETSTIYPTTISALREKIENANNTLLYCPVWGPPPAAKNAQLSVITSGNQDAIDYILPLLVPVLGKRALSAGDDVKKAAKFKLIGNFFIAGTCELLSEGITFAEKSGVEKEMFMEFLSSVYSPNVYIRYGTKMMEEKFDTDIGFSVANALKDLGHIQKIAKDSGAHLPLADLVSKNLNYVKDNVSGGNDYDWSSMIGALRV</sequence>